<dbReference type="OrthoDB" id="2634326at2759"/>
<dbReference type="EMBL" id="JADNRY010000153">
    <property type="protein sequence ID" value="KAF9063144.1"/>
    <property type="molecule type" value="Genomic_DNA"/>
</dbReference>
<feature type="compositionally biased region" description="Low complexity" evidence="1">
    <location>
        <begin position="809"/>
        <end position="822"/>
    </location>
</feature>
<feature type="compositionally biased region" description="Basic and acidic residues" evidence="1">
    <location>
        <begin position="882"/>
        <end position="891"/>
    </location>
</feature>
<dbReference type="InterPro" id="IPR045341">
    <property type="entry name" value="DUF6532"/>
</dbReference>
<feature type="region of interest" description="Disordered" evidence="1">
    <location>
        <begin position="395"/>
        <end position="455"/>
    </location>
</feature>
<dbReference type="AlphaFoldDB" id="A0A9P5PH29"/>
<reference evidence="3" key="1">
    <citation type="submission" date="2020-11" db="EMBL/GenBank/DDBJ databases">
        <authorList>
            <consortium name="DOE Joint Genome Institute"/>
            <person name="Ahrendt S."/>
            <person name="Riley R."/>
            <person name="Andreopoulos W."/>
            <person name="Labutti K."/>
            <person name="Pangilinan J."/>
            <person name="Ruiz-Duenas F.J."/>
            <person name="Barrasa J.M."/>
            <person name="Sanchez-Garcia M."/>
            <person name="Camarero S."/>
            <person name="Miyauchi S."/>
            <person name="Serrano A."/>
            <person name="Linde D."/>
            <person name="Babiker R."/>
            <person name="Drula E."/>
            <person name="Ayuso-Fernandez I."/>
            <person name="Pacheco R."/>
            <person name="Padilla G."/>
            <person name="Ferreira P."/>
            <person name="Barriuso J."/>
            <person name="Kellner H."/>
            <person name="Castanera R."/>
            <person name="Alfaro M."/>
            <person name="Ramirez L."/>
            <person name="Pisabarro A.G."/>
            <person name="Kuo A."/>
            <person name="Tritt A."/>
            <person name="Lipzen A."/>
            <person name="He G."/>
            <person name="Yan M."/>
            <person name="Ng V."/>
            <person name="Cullen D."/>
            <person name="Martin F."/>
            <person name="Rosso M.-N."/>
            <person name="Henrissat B."/>
            <person name="Hibbett D."/>
            <person name="Martinez A.T."/>
            <person name="Grigoriev I.V."/>
        </authorList>
    </citation>
    <scope>NUCLEOTIDE SEQUENCE</scope>
    <source>
        <strain evidence="3">AH 40177</strain>
    </source>
</reference>
<proteinExistence type="predicted"/>
<keyword evidence="4" id="KW-1185">Reference proteome</keyword>
<feature type="compositionally biased region" description="Basic and acidic residues" evidence="1">
    <location>
        <begin position="979"/>
        <end position="989"/>
    </location>
</feature>
<sequence>MVLRAVGDGVEGCEAREAASRQARTIKHRPHYPRPLSVQLYVDTDSKTEAFSLTLQYLLLLSNFTSTRVSTTVRTQLDVVELTLRVGFGPEKIYTMPLENAILKAYDGLIRICYPDVQGGILVTSPNMTTIPPLVLNSDNNPQHPINGTLPHHALIRFPGAGNSTYIFWTLPQEDDFEAIEGQKLSGAPLGLLSSTLIQQLYTEFMNLFTSSSLPSFANNPEIKSLHPRICHLFSQLSVQSLYAQATMRWRIAQHMILLVEARIIWLNEVQPTFTEPDAWKVHTLRNVVGAITEDPLEVERLYHAGIPVWYYRSLDFESTIKVQAWVKEDDIPLCVPYSWIDFADASPVGPTVYSGSVEASRDRYRKMAVKCWMIAFPAAIFGADLVHKGIDYTSNPTPSSNRNPGHSNSSHTSTSGPSQLSTSLTRSSSVDSHPRKNQKISRNPPVVKRNKFLEPDSPIMPHAFPRWLKAAETVSHEFKQDELPRRGVNRGYVLPEAAVFANHENEVSRQKYFLTYLKIRRVFIAAIDLLGPIACQRSAKDWRRLVSLELHGSLNSETHESAAKLELCREMNEVAARMGSSFSVDLTNLSQAAAIWRGYTYSGPLPDDIQREILQEIFKISFKQEFLLLDCYLYRLVPQGEDGELEDEYDASTRKDRNLIIQDSLFGHGPPAFNHSNPRLHQDMLYALFRIMMGWTRSGRPMHIKTISDGERLGSTHVCGTGELKDTDSTSLLLLSRGPDFGIWRTIFCAHGTSLHLVAYSRPSDINHCQRTAYKRLKMPSSTSIVQSGKKTRAAVAATKPGPKTRGAVTKAAVPKAASKAPPKKVDLKAVAIRQKKDAHKKAQQLKDEDIRKHARAMREAQTNEEDDDAAAADSQVLDGLGDHDLDGHDQTPAPSLDDEDQGDEEDQDLDAPLDKDPDALLFNDAFGYAGSDKEPGHKNDDGESAVGTAQDGVDMDVDSPSNEIQVSSSPPSTPLKKPMERIRDRLRSSTSPPSSRSRSSLSSSLVTPPGRHRGGKITEKHFTARTRRLANLGKKMNRRATATDQPFPTDKHAYNMDILQDLAHEYKGEGDMLAVFARVLTSVDTQQELVQFMGYAGSGFFTNCTAKARDWVPSCFGIPGKMKSTEVKELVAWLLKDGHYKYGEVDIQNKTYNTKLPFGCEGVAHILRLEVFATRGGANIEIFREIVNARKIAPPTVALMITFIEHALSEYAEGVYRHVELTDTARARCSTQSNKEFLLDVEADDLTEVDAIRDSSPPQSSPRS</sequence>
<feature type="domain" description="DUF6532" evidence="2">
    <location>
        <begin position="1039"/>
        <end position="1226"/>
    </location>
</feature>
<name>A0A9P5PH29_9AGAR</name>
<evidence type="ECO:0000259" key="2">
    <source>
        <dbReference type="Pfam" id="PF20149"/>
    </source>
</evidence>
<comment type="caution">
    <text evidence="3">The sequence shown here is derived from an EMBL/GenBank/DDBJ whole genome shotgun (WGS) entry which is preliminary data.</text>
</comment>
<feature type="region of interest" description="Disordered" evidence="1">
    <location>
        <begin position="800"/>
        <end position="1020"/>
    </location>
</feature>
<dbReference type="Pfam" id="PF20149">
    <property type="entry name" value="DUF6532"/>
    <property type="match status" value="1"/>
</dbReference>
<protein>
    <recommendedName>
        <fullName evidence="2">DUF6532 domain-containing protein</fullName>
    </recommendedName>
</protein>
<organism evidence="3 4">
    <name type="scientific">Rhodocollybia butyracea</name>
    <dbReference type="NCBI Taxonomy" id="206335"/>
    <lineage>
        <taxon>Eukaryota</taxon>
        <taxon>Fungi</taxon>
        <taxon>Dikarya</taxon>
        <taxon>Basidiomycota</taxon>
        <taxon>Agaricomycotina</taxon>
        <taxon>Agaricomycetes</taxon>
        <taxon>Agaricomycetidae</taxon>
        <taxon>Agaricales</taxon>
        <taxon>Marasmiineae</taxon>
        <taxon>Omphalotaceae</taxon>
        <taxon>Rhodocollybia</taxon>
    </lineage>
</organism>
<evidence type="ECO:0000313" key="4">
    <source>
        <dbReference type="Proteomes" id="UP000772434"/>
    </source>
</evidence>
<gene>
    <name evidence="3" type="ORF">BDP27DRAFT_1405935</name>
</gene>
<feature type="compositionally biased region" description="Low complexity" evidence="1">
    <location>
        <begin position="990"/>
        <end position="1011"/>
    </location>
</feature>
<accession>A0A9P5PH29</accession>
<feature type="compositionally biased region" description="Low complexity" evidence="1">
    <location>
        <begin position="404"/>
        <end position="432"/>
    </location>
</feature>
<feature type="compositionally biased region" description="Low complexity" evidence="1">
    <location>
        <begin position="969"/>
        <end position="978"/>
    </location>
</feature>
<evidence type="ECO:0000256" key="1">
    <source>
        <dbReference type="SAM" id="MobiDB-lite"/>
    </source>
</evidence>
<feature type="compositionally biased region" description="Acidic residues" evidence="1">
    <location>
        <begin position="898"/>
        <end position="913"/>
    </location>
</feature>
<feature type="compositionally biased region" description="Basic and acidic residues" evidence="1">
    <location>
        <begin position="933"/>
        <end position="943"/>
    </location>
</feature>
<dbReference type="Proteomes" id="UP000772434">
    <property type="component" value="Unassembled WGS sequence"/>
</dbReference>
<evidence type="ECO:0000313" key="3">
    <source>
        <dbReference type="EMBL" id="KAF9063144.1"/>
    </source>
</evidence>